<dbReference type="EMBL" id="CP058560">
    <property type="protein sequence ID" value="QUH23773.1"/>
    <property type="molecule type" value="Genomic_DNA"/>
</dbReference>
<protein>
    <submittedName>
        <fullName evidence="1">Uncharacterized protein</fullName>
    </submittedName>
</protein>
<gene>
    <name evidence="1" type="ORF">HYG87_08375</name>
</gene>
<evidence type="ECO:0000313" key="2">
    <source>
        <dbReference type="Proteomes" id="UP000681041"/>
    </source>
</evidence>
<organism evidence="1 2">
    <name type="scientific">Methanobacterium alkalithermotolerans</name>
    <dbReference type="NCBI Taxonomy" id="2731220"/>
    <lineage>
        <taxon>Archaea</taxon>
        <taxon>Methanobacteriati</taxon>
        <taxon>Methanobacteriota</taxon>
        <taxon>Methanomada group</taxon>
        <taxon>Methanobacteria</taxon>
        <taxon>Methanobacteriales</taxon>
        <taxon>Methanobacteriaceae</taxon>
        <taxon>Methanobacterium</taxon>
    </lineage>
</organism>
<reference evidence="1" key="1">
    <citation type="submission" date="2020-07" db="EMBL/GenBank/DDBJ databases">
        <title>Methanobacterium. sp. MethCan genome.</title>
        <authorList>
            <person name="Postec A."/>
            <person name="Quemeneur M."/>
        </authorList>
    </citation>
    <scope>NUCLEOTIDE SEQUENCE</scope>
    <source>
        <strain evidence="1">MethCAN</strain>
    </source>
</reference>
<dbReference type="RefSeq" id="WP_211532729.1">
    <property type="nucleotide sequence ID" value="NZ_CP058560.1"/>
</dbReference>
<dbReference type="KEGG" id="meme:HYG87_08375"/>
<evidence type="ECO:0000313" key="1">
    <source>
        <dbReference type="EMBL" id="QUH23773.1"/>
    </source>
</evidence>
<dbReference type="Proteomes" id="UP000681041">
    <property type="component" value="Chromosome"/>
</dbReference>
<sequence>MVPGSAPITFRRKIDGEIKDLTVSEEFVMDFHFTTQEHLMVILRVMGRDSQKTKDFFKDTINETFQLKTMDTWKKEKVEDEFTLTDMYLDEGPPLSIDIGVDPYMVRIILDFKKTN</sequence>
<dbReference type="AlphaFoldDB" id="A0A8T8K9J3"/>
<dbReference type="GeneID" id="64820774"/>
<proteinExistence type="predicted"/>
<accession>A0A8T8K9J3</accession>
<keyword evidence="2" id="KW-1185">Reference proteome</keyword>
<dbReference type="OrthoDB" id="68236at2157"/>
<name>A0A8T8K9J3_9EURY</name>